<dbReference type="PANTHER" id="PTHR11903:SF11">
    <property type="entry name" value="ALPHA-DIOXYGENASE 1"/>
    <property type="match status" value="1"/>
</dbReference>
<organism evidence="2 3">
    <name type="scientific">Anisodus tanguticus</name>
    <dbReference type="NCBI Taxonomy" id="243964"/>
    <lineage>
        <taxon>Eukaryota</taxon>
        <taxon>Viridiplantae</taxon>
        <taxon>Streptophyta</taxon>
        <taxon>Embryophyta</taxon>
        <taxon>Tracheophyta</taxon>
        <taxon>Spermatophyta</taxon>
        <taxon>Magnoliopsida</taxon>
        <taxon>eudicotyledons</taxon>
        <taxon>Gunneridae</taxon>
        <taxon>Pentapetalae</taxon>
        <taxon>asterids</taxon>
        <taxon>lamiids</taxon>
        <taxon>Solanales</taxon>
        <taxon>Solanaceae</taxon>
        <taxon>Solanoideae</taxon>
        <taxon>Hyoscyameae</taxon>
        <taxon>Anisodus</taxon>
    </lineage>
</organism>
<evidence type="ECO:0000313" key="2">
    <source>
        <dbReference type="EMBL" id="KAK4337980.1"/>
    </source>
</evidence>
<dbReference type="Gene3D" id="1.10.640.10">
    <property type="entry name" value="Haem peroxidase domain superfamily, animal type"/>
    <property type="match status" value="1"/>
</dbReference>
<dbReference type="Proteomes" id="UP001291623">
    <property type="component" value="Unassembled WGS sequence"/>
</dbReference>
<dbReference type="InterPro" id="IPR050783">
    <property type="entry name" value="Oxylipin_biosynth_metab"/>
</dbReference>
<dbReference type="AlphaFoldDB" id="A0AAE1QR04"/>
<proteinExistence type="predicted"/>
<keyword evidence="3" id="KW-1185">Reference proteome</keyword>
<protein>
    <submittedName>
        <fullName evidence="2">Uncharacterized protein</fullName>
    </submittedName>
</protein>
<feature type="region of interest" description="Disordered" evidence="1">
    <location>
        <begin position="47"/>
        <end position="66"/>
    </location>
</feature>
<name>A0AAE1QR04_9SOLA</name>
<dbReference type="InterPro" id="IPR037120">
    <property type="entry name" value="Haem_peroxidase_sf_animal"/>
</dbReference>
<comment type="caution">
    <text evidence="2">The sequence shown here is derived from an EMBL/GenBank/DDBJ whole genome shotgun (WGS) entry which is preliminary data.</text>
</comment>
<dbReference type="EMBL" id="JAVYJV010000024">
    <property type="protein sequence ID" value="KAK4337980.1"/>
    <property type="molecule type" value="Genomic_DNA"/>
</dbReference>
<reference evidence="2" key="1">
    <citation type="submission" date="2023-12" db="EMBL/GenBank/DDBJ databases">
        <title>Genome assembly of Anisodus tanguticus.</title>
        <authorList>
            <person name="Wang Y.-J."/>
        </authorList>
    </citation>
    <scope>NUCLEOTIDE SEQUENCE</scope>
    <source>
        <strain evidence="2">KB-2021</strain>
        <tissue evidence="2">Leaf</tissue>
    </source>
</reference>
<evidence type="ECO:0000256" key="1">
    <source>
        <dbReference type="SAM" id="MobiDB-lite"/>
    </source>
</evidence>
<dbReference type="PANTHER" id="PTHR11903">
    <property type="entry name" value="PROSTAGLANDIN G/H SYNTHASE"/>
    <property type="match status" value="1"/>
</dbReference>
<gene>
    <name evidence="2" type="ORF">RND71_042467</name>
</gene>
<evidence type="ECO:0000313" key="3">
    <source>
        <dbReference type="Proteomes" id="UP001291623"/>
    </source>
</evidence>
<accession>A0AAE1QR04</accession>
<sequence>MVHFVDKNNLWHRLLVLLGLFFLRVRRHLNQEYNLIKRRKTPTDVISNPEDYPFRTADGKSNDPFNEIADRHYPKMTDKWMNSSSAFSVWDSSPEPHNPIPLYFRIPRKDIKHRLIKMKETTEELLKAQNEWLEQQKEISNKQTDTNNNKKTKKPQSWQTRYQHKSTKMANGIQTDEKEENISILAFTFTVT</sequence>
<feature type="region of interest" description="Disordered" evidence="1">
    <location>
        <begin position="139"/>
        <end position="174"/>
    </location>
</feature>
<dbReference type="GO" id="GO:0016702">
    <property type="term" value="F:oxidoreductase activity, acting on single donors with incorporation of molecular oxygen, incorporation of two atoms of oxygen"/>
    <property type="evidence" value="ECO:0007669"/>
    <property type="project" value="TreeGrafter"/>
</dbReference>